<keyword evidence="4" id="KW-0004">4Fe-4S</keyword>
<dbReference type="CDD" id="cd01335">
    <property type="entry name" value="Radical_SAM"/>
    <property type="match status" value="1"/>
</dbReference>
<evidence type="ECO:0000313" key="14">
    <source>
        <dbReference type="EMBL" id="ETR71350.1"/>
    </source>
</evidence>
<dbReference type="SFLD" id="SFLDS00029">
    <property type="entry name" value="Radical_SAM"/>
    <property type="match status" value="1"/>
</dbReference>
<keyword evidence="7 14" id="KW-0808">Transferase</keyword>
<evidence type="ECO:0000256" key="10">
    <source>
        <dbReference type="ARBA" id="ARBA00023004"/>
    </source>
</evidence>
<dbReference type="Pfam" id="PF04055">
    <property type="entry name" value="Radical_SAM"/>
    <property type="match status" value="1"/>
</dbReference>
<evidence type="ECO:0000256" key="11">
    <source>
        <dbReference type="ARBA" id="ARBA00023014"/>
    </source>
</evidence>
<evidence type="ECO:0000256" key="9">
    <source>
        <dbReference type="ARBA" id="ARBA00022723"/>
    </source>
</evidence>
<evidence type="ECO:0000313" key="15">
    <source>
        <dbReference type="Proteomes" id="UP000189670"/>
    </source>
</evidence>
<evidence type="ECO:0000256" key="4">
    <source>
        <dbReference type="ARBA" id="ARBA00022485"/>
    </source>
</evidence>
<dbReference type="Proteomes" id="UP000189670">
    <property type="component" value="Unassembled WGS sequence"/>
</dbReference>
<evidence type="ECO:0000256" key="8">
    <source>
        <dbReference type="ARBA" id="ARBA00022691"/>
    </source>
</evidence>
<dbReference type="PANTHER" id="PTHR30544">
    <property type="entry name" value="23S RRNA METHYLTRANSFERASE"/>
    <property type="match status" value="1"/>
</dbReference>
<dbReference type="AlphaFoldDB" id="A0A1V1P958"/>
<reference evidence="15" key="1">
    <citation type="submission" date="2012-11" db="EMBL/GenBank/DDBJ databases">
        <authorList>
            <person name="Lucero-Rivera Y.E."/>
            <person name="Tovar-Ramirez D."/>
        </authorList>
    </citation>
    <scope>NUCLEOTIDE SEQUENCE [LARGE SCALE GENOMIC DNA]</scope>
    <source>
        <strain evidence="15">Araruama</strain>
    </source>
</reference>
<keyword evidence="6 14" id="KW-0489">Methyltransferase</keyword>
<dbReference type="PIRSF" id="PIRSF006004">
    <property type="entry name" value="CHP00048"/>
    <property type="match status" value="1"/>
</dbReference>
<dbReference type="GO" id="GO:0051539">
    <property type="term" value="F:4 iron, 4 sulfur cluster binding"/>
    <property type="evidence" value="ECO:0007669"/>
    <property type="project" value="UniProtKB-KW"/>
</dbReference>
<dbReference type="Gene3D" id="3.20.20.70">
    <property type="entry name" value="Aldolase class I"/>
    <property type="match status" value="1"/>
</dbReference>
<dbReference type="InterPro" id="IPR004383">
    <property type="entry name" value="rRNA_lsu_MTrfase_RlmN/Cfr"/>
</dbReference>
<proteinExistence type="inferred from homology"/>
<dbReference type="SUPFAM" id="SSF102114">
    <property type="entry name" value="Radical SAM enzymes"/>
    <property type="match status" value="1"/>
</dbReference>
<evidence type="ECO:0000256" key="5">
    <source>
        <dbReference type="ARBA" id="ARBA00022490"/>
    </source>
</evidence>
<evidence type="ECO:0000259" key="13">
    <source>
        <dbReference type="PROSITE" id="PS51918"/>
    </source>
</evidence>
<keyword evidence="8" id="KW-0949">S-adenosyl-L-methionine</keyword>
<dbReference type="GO" id="GO:0046872">
    <property type="term" value="F:metal ion binding"/>
    <property type="evidence" value="ECO:0007669"/>
    <property type="project" value="UniProtKB-KW"/>
</dbReference>
<feature type="domain" description="Radical SAM core" evidence="13">
    <location>
        <begin position="102"/>
        <end position="332"/>
    </location>
</feature>
<dbReference type="PROSITE" id="PS51918">
    <property type="entry name" value="RADICAL_SAM"/>
    <property type="match status" value="1"/>
</dbReference>
<organism evidence="14 15">
    <name type="scientific">Candidatus Magnetoglobus multicellularis str. Araruama</name>
    <dbReference type="NCBI Taxonomy" id="890399"/>
    <lineage>
        <taxon>Bacteria</taxon>
        <taxon>Pseudomonadati</taxon>
        <taxon>Thermodesulfobacteriota</taxon>
        <taxon>Desulfobacteria</taxon>
        <taxon>Desulfobacterales</taxon>
        <taxon>Desulfobacteraceae</taxon>
        <taxon>Candidatus Magnetoglobus</taxon>
    </lineage>
</organism>
<dbReference type="InterPro" id="IPR058240">
    <property type="entry name" value="rSAM_sf"/>
</dbReference>
<keyword evidence="9" id="KW-0479">Metal-binding</keyword>
<sequence>MMSNKIPILAMTSDDLTQRLNQQFCKGKYHAKAIMREIYLHGNWDLSKVDAFSLSGSLAREITKAIDILTLPVEKKQVDGNVIKWTGRLTDGNCIESVIIPMLHHHTLCISSQVGCRMGCQFCQTGQMGFVRQLTAEEIVAQVYTSIFYLNAIIRNIVFMGMGEPLDNIEAVIQAIKVLTDPHGFNFPKKYITLSTAGHVPGIQKLAKCGLKAMHLAISINAANDFLRNQLMPINRKYPLQMLQDCLVNYPLKSKGVLFIEYVLIKGINDRQTDVDQLADFVAPLRVRVNVIPYNAQKNAIFKTPSPEEFDQFCNGLIQKKYMCVNAPQKGRV</sequence>
<comment type="caution">
    <text evidence="14">The sequence shown here is derived from an EMBL/GenBank/DDBJ whole genome shotgun (WGS) entry which is preliminary data.</text>
</comment>
<comment type="subcellular location">
    <subcellularLocation>
        <location evidence="2">Cytoplasm</location>
    </subcellularLocation>
</comment>
<name>A0A1V1P958_9BACT</name>
<dbReference type="GO" id="GO:0008173">
    <property type="term" value="F:RNA methyltransferase activity"/>
    <property type="evidence" value="ECO:0007669"/>
    <property type="project" value="InterPro"/>
</dbReference>
<dbReference type="InterPro" id="IPR040072">
    <property type="entry name" value="Methyltransferase_A"/>
</dbReference>
<comment type="cofactor">
    <cofactor evidence="1">
        <name>[4Fe-4S] cluster</name>
        <dbReference type="ChEBI" id="CHEBI:49883"/>
    </cofactor>
</comment>
<accession>A0A1V1P958</accession>
<dbReference type="EMBL" id="ATBP01000281">
    <property type="protein sequence ID" value="ETR71350.1"/>
    <property type="molecule type" value="Genomic_DNA"/>
</dbReference>
<dbReference type="GO" id="GO:0070475">
    <property type="term" value="P:rRNA base methylation"/>
    <property type="evidence" value="ECO:0007669"/>
    <property type="project" value="TreeGrafter"/>
</dbReference>
<evidence type="ECO:0000256" key="12">
    <source>
        <dbReference type="ARBA" id="ARBA00023157"/>
    </source>
</evidence>
<comment type="similarity">
    <text evidence="3">Belongs to the radical SAM superfamily. RlmN family.</text>
</comment>
<evidence type="ECO:0000256" key="2">
    <source>
        <dbReference type="ARBA" id="ARBA00004496"/>
    </source>
</evidence>
<evidence type="ECO:0000256" key="3">
    <source>
        <dbReference type="ARBA" id="ARBA00007544"/>
    </source>
</evidence>
<protein>
    <submittedName>
        <fullName evidence="14">23S rRNA (Adenine2503-C2)-methyltransferase</fullName>
    </submittedName>
</protein>
<gene>
    <name evidence="14" type="ORF">OMM_02552</name>
</gene>
<dbReference type="GO" id="GO:0030488">
    <property type="term" value="P:tRNA methylation"/>
    <property type="evidence" value="ECO:0007669"/>
    <property type="project" value="TreeGrafter"/>
</dbReference>
<dbReference type="GO" id="GO:0005737">
    <property type="term" value="C:cytoplasm"/>
    <property type="evidence" value="ECO:0007669"/>
    <property type="project" value="UniProtKB-SubCell"/>
</dbReference>
<keyword evidence="5" id="KW-0963">Cytoplasm</keyword>
<evidence type="ECO:0000256" key="6">
    <source>
        <dbReference type="ARBA" id="ARBA00022603"/>
    </source>
</evidence>
<keyword evidence="12" id="KW-1015">Disulfide bond</keyword>
<keyword evidence="11" id="KW-0411">Iron-sulfur</keyword>
<evidence type="ECO:0000256" key="7">
    <source>
        <dbReference type="ARBA" id="ARBA00022679"/>
    </source>
</evidence>
<keyword evidence="10" id="KW-0408">Iron</keyword>
<dbReference type="InterPro" id="IPR013785">
    <property type="entry name" value="Aldolase_TIM"/>
</dbReference>
<dbReference type="InterPro" id="IPR007197">
    <property type="entry name" value="rSAM"/>
</dbReference>
<dbReference type="PANTHER" id="PTHR30544:SF5">
    <property type="entry name" value="RADICAL SAM CORE DOMAIN-CONTAINING PROTEIN"/>
    <property type="match status" value="1"/>
</dbReference>
<evidence type="ECO:0000256" key="1">
    <source>
        <dbReference type="ARBA" id="ARBA00001966"/>
    </source>
</evidence>